<dbReference type="SUPFAM" id="SSF55052">
    <property type="entry name" value="CheY-binding domain of CheA"/>
    <property type="match status" value="1"/>
</dbReference>
<evidence type="ECO:0000256" key="8">
    <source>
        <dbReference type="ARBA" id="ARBA00022741"/>
    </source>
</evidence>
<dbReference type="RefSeq" id="WP_354699802.1">
    <property type="nucleotide sequence ID" value="NZ_CP114014.1"/>
</dbReference>
<dbReference type="PRINTS" id="PR00344">
    <property type="entry name" value="BCTRLSENSOR"/>
</dbReference>
<dbReference type="InterPro" id="IPR051315">
    <property type="entry name" value="Bact_Chemotaxis_CheA"/>
</dbReference>
<evidence type="ECO:0000259" key="15">
    <source>
        <dbReference type="PROSITE" id="PS50894"/>
    </source>
</evidence>
<dbReference type="Gene3D" id="1.10.287.560">
    <property type="entry name" value="Histidine kinase CheA-like, homodimeric domain"/>
    <property type="match status" value="1"/>
</dbReference>
<dbReference type="EC" id="2.7.13.3" evidence="3"/>
<dbReference type="GO" id="GO:0005737">
    <property type="term" value="C:cytoplasm"/>
    <property type="evidence" value="ECO:0007669"/>
    <property type="project" value="InterPro"/>
</dbReference>
<dbReference type="AlphaFoldDB" id="A0AAU7ANS8"/>
<dbReference type="InterPro" id="IPR004358">
    <property type="entry name" value="Sig_transdc_His_kin-like_C"/>
</dbReference>
<name>A0AAU7ANS8_9ACTN</name>
<dbReference type="PANTHER" id="PTHR43395:SF1">
    <property type="entry name" value="CHEMOTAXIS PROTEIN CHEA"/>
    <property type="match status" value="1"/>
</dbReference>
<proteinExistence type="predicted"/>
<dbReference type="GO" id="GO:0005524">
    <property type="term" value="F:ATP binding"/>
    <property type="evidence" value="ECO:0007669"/>
    <property type="project" value="UniProtKB-KW"/>
</dbReference>
<dbReference type="Pfam" id="PF01584">
    <property type="entry name" value="CheW"/>
    <property type="match status" value="1"/>
</dbReference>
<dbReference type="InterPro" id="IPR002545">
    <property type="entry name" value="CheW-lke_dom"/>
</dbReference>
<keyword evidence="7 16" id="KW-0808">Transferase</keyword>
<dbReference type="PANTHER" id="PTHR43395">
    <property type="entry name" value="SENSOR HISTIDINE KINASE CHEA"/>
    <property type="match status" value="1"/>
</dbReference>
<dbReference type="Pfam" id="PF02518">
    <property type="entry name" value="HATPase_c"/>
    <property type="match status" value="1"/>
</dbReference>
<dbReference type="EMBL" id="CP114014">
    <property type="protein sequence ID" value="XAY03248.1"/>
    <property type="molecule type" value="Genomic_DNA"/>
</dbReference>
<feature type="modified residue" description="Phosphohistidine" evidence="12">
    <location>
        <position position="46"/>
    </location>
</feature>
<dbReference type="InterPro" id="IPR036890">
    <property type="entry name" value="HATPase_C_sf"/>
</dbReference>
<dbReference type="InterPro" id="IPR036641">
    <property type="entry name" value="HPT_dom_sf"/>
</dbReference>
<dbReference type="SMART" id="SM00073">
    <property type="entry name" value="HPT"/>
    <property type="match status" value="1"/>
</dbReference>
<dbReference type="FunFam" id="3.30.565.10:FF:000016">
    <property type="entry name" value="Chemotaxis protein CheA, putative"/>
    <property type="match status" value="1"/>
</dbReference>
<keyword evidence="9" id="KW-0418">Kinase</keyword>
<evidence type="ECO:0000256" key="4">
    <source>
        <dbReference type="ARBA" id="ARBA00021495"/>
    </source>
</evidence>
<gene>
    <name evidence="16" type="primary">cheA</name>
    <name evidence="16" type="ORF">DSM112329_00060</name>
</gene>
<evidence type="ECO:0000256" key="7">
    <source>
        <dbReference type="ARBA" id="ARBA00022679"/>
    </source>
</evidence>
<dbReference type="SMART" id="SM00260">
    <property type="entry name" value="CheW"/>
    <property type="match status" value="1"/>
</dbReference>
<accession>A0AAU7ANS8</accession>
<keyword evidence="8" id="KW-0547">Nucleotide-binding</keyword>
<dbReference type="InterPro" id="IPR005467">
    <property type="entry name" value="His_kinase_dom"/>
</dbReference>
<keyword evidence="6 12" id="KW-0597">Phosphoprotein</keyword>
<evidence type="ECO:0000256" key="12">
    <source>
        <dbReference type="PROSITE-ProRule" id="PRU00110"/>
    </source>
</evidence>
<evidence type="ECO:0000256" key="6">
    <source>
        <dbReference type="ARBA" id="ARBA00022553"/>
    </source>
</evidence>
<dbReference type="Gene3D" id="3.30.70.1110">
    <property type="entry name" value="Histidine kinase CheA-like, P2 response regulator-binding domain"/>
    <property type="match status" value="1"/>
</dbReference>
<evidence type="ECO:0000256" key="11">
    <source>
        <dbReference type="ARBA" id="ARBA00023012"/>
    </source>
</evidence>
<dbReference type="Pfam" id="PF02895">
    <property type="entry name" value="H-kinase_dim"/>
    <property type="match status" value="1"/>
</dbReference>
<keyword evidence="11" id="KW-0902">Two-component regulatory system</keyword>
<feature type="domain" description="CheW-like" evidence="14">
    <location>
        <begin position="531"/>
        <end position="668"/>
    </location>
</feature>
<evidence type="ECO:0000256" key="10">
    <source>
        <dbReference type="ARBA" id="ARBA00022840"/>
    </source>
</evidence>
<comment type="catalytic activity">
    <reaction evidence="1">
        <text>ATP + protein L-histidine = ADP + protein N-phospho-L-histidine.</text>
        <dbReference type="EC" id="2.7.13.3"/>
    </reaction>
</comment>
<dbReference type="SUPFAM" id="SSF47226">
    <property type="entry name" value="Histidine-containing phosphotransfer domain, HPT domain"/>
    <property type="match status" value="1"/>
</dbReference>
<dbReference type="CDD" id="cd16916">
    <property type="entry name" value="HATPase_CheA-like"/>
    <property type="match status" value="1"/>
</dbReference>
<dbReference type="InterPro" id="IPR037006">
    <property type="entry name" value="CheA-like_homodim_sf"/>
</dbReference>
<feature type="domain" description="HPt" evidence="15">
    <location>
        <begin position="1"/>
        <end position="103"/>
    </location>
</feature>
<dbReference type="InterPro" id="IPR036061">
    <property type="entry name" value="CheW-like_dom_sf"/>
</dbReference>
<evidence type="ECO:0000256" key="2">
    <source>
        <dbReference type="ARBA" id="ARBA00004236"/>
    </source>
</evidence>
<evidence type="ECO:0000313" key="16">
    <source>
        <dbReference type="EMBL" id="XAY03248.1"/>
    </source>
</evidence>
<dbReference type="InterPro" id="IPR008207">
    <property type="entry name" value="Sig_transdc_His_kin_Hpt_dom"/>
</dbReference>
<evidence type="ECO:0000259" key="14">
    <source>
        <dbReference type="PROSITE" id="PS50851"/>
    </source>
</evidence>
<dbReference type="InterPro" id="IPR036097">
    <property type="entry name" value="HisK_dim/P_sf"/>
</dbReference>
<dbReference type="InterPro" id="IPR037052">
    <property type="entry name" value="CheA-like_P2_sf"/>
</dbReference>
<evidence type="ECO:0000256" key="5">
    <source>
        <dbReference type="ARBA" id="ARBA00022500"/>
    </source>
</evidence>
<dbReference type="PROSITE" id="PS50894">
    <property type="entry name" value="HPT"/>
    <property type="match status" value="1"/>
</dbReference>
<dbReference type="InterPro" id="IPR004105">
    <property type="entry name" value="CheA-like_dim"/>
</dbReference>
<reference evidence="16" key="1">
    <citation type="submission" date="2022-12" db="EMBL/GenBank/DDBJ databases">
        <title>Paraconexibacter alkalitolerans sp. nov. and Baekduia alba sp. nov., isolated from soil and emended description of the genera Paraconexibacter (Chun et al., 2020) and Baekduia (An et al., 2020).</title>
        <authorList>
            <person name="Vieira S."/>
            <person name="Huber K.J."/>
            <person name="Geppert A."/>
            <person name="Wolf J."/>
            <person name="Neumann-Schaal M."/>
            <person name="Muesken M."/>
            <person name="Overmann J."/>
        </authorList>
    </citation>
    <scope>NUCLEOTIDE SEQUENCE</scope>
    <source>
        <strain evidence="16">AEG42_29</strain>
    </source>
</reference>
<dbReference type="SMART" id="SM01231">
    <property type="entry name" value="H-kinase_dim"/>
    <property type="match status" value="1"/>
</dbReference>
<dbReference type="GO" id="GO:0005886">
    <property type="term" value="C:plasma membrane"/>
    <property type="evidence" value="ECO:0007669"/>
    <property type="project" value="UniProtKB-SubCell"/>
</dbReference>
<dbReference type="Pfam" id="PF07194">
    <property type="entry name" value="P2"/>
    <property type="match status" value="1"/>
</dbReference>
<evidence type="ECO:0000256" key="9">
    <source>
        <dbReference type="ARBA" id="ARBA00022777"/>
    </source>
</evidence>
<organism evidence="16">
    <name type="scientific">Paraconexibacter sp. AEG42_29</name>
    <dbReference type="NCBI Taxonomy" id="2997339"/>
    <lineage>
        <taxon>Bacteria</taxon>
        <taxon>Bacillati</taxon>
        <taxon>Actinomycetota</taxon>
        <taxon>Thermoleophilia</taxon>
        <taxon>Solirubrobacterales</taxon>
        <taxon>Paraconexibacteraceae</taxon>
        <taxon>Paraconexibacter</taxon>
    </lineage>
</organism>
<dbReference type="InterPro" id="IPR035891">
    <property type="entry name" value="CheY-binding_CheA"/>
</dbReference>
<dbReference type="GO" id="GO:0006935">
    <property type="term" value="P:chemotaxis"/>
    <property type="evidence" value="ECO:0007669"/>
    <property type="project" value="UniProtKB-KW"/>
</dbReference>
<dbReference type="SMART" id="SM00387">
    <property type="entry name" value="HATPase_c"/>
    <property type="match status" value="1"/>
</dbReference>
<evidence type="ECO:0000256" key="1">
    <source>
        <dbReference type="ARBA" id="ARBA00000085"/>
    </source>
</evidence>
<dbReference type="Gene3D" id="2.30.30.40">
    <property type="entry name" value="SH3 Domains"/>
    <property type="match status" value="1"/>
</dbReference>
<dbReference type="KEGG" id="parq:DSM112329_00060"/>
<dbReference type="InterPro" id="IPR010808">
    <property type="entry name" value="CheA_P2-bd"/>
</dbReference>
<dbReference type="Gene3D" id="3.30.565.10">
    <property type="entry name" value="Histidine kinase-like ATPase, C-terminal domain"/>
    <property type="match status" value="1"/>
</dbReference>
<dbReference type="CDD" id="cd00088">
    <property type="entry name" value="HPT"/>
    <property type="match status" value="1"/>
</dbReference>
<protein>
    <recommendedName>
        <fullName evidence="4">Chemotaxis protein CheA</fullName>
        <ecNumber evidence="3">2.7.13.3</ecNumber>
    </recommendedName>
</protein>
<feature type="domain" description="Histidine kinase" evidence="13">
    <location>
        <begin position="320"/>
        <end position="529"/>
    </location>
</feature>
<dbReference type="SUPFAM" id="SSF50341">
    <property type="entry name" value="CheW-like"/>
    <property type="match status" value="1"/>
</dbReference>
<keyword evidence="5" id="KW-0145">Chemotaxis</keyword>
<evidence type="ECO:0000256" key="3">
    <source>
        <dbReference type="ARBA" id="ARBA00012438"/>
    </source>
</evidence>
<dbReference type="InterPro" id="IPR003594">
    <property type="entry name" value="HATPase_dom"/>
</dbReference>
<comment type="subcellular location">
    <subcellularLocation>
        <location evidence="2">Cell membrane</location>
    </subcellularLocation>
</comment>
<dbReference type="PROSITE" id="PS50851">
    <property type="entry name" value="CHEW"/>
    <property type="match status" value="1"/>
</dbReference>
<dbReference type="Gene3D" id="1.20.120.160">
    <property type="entry name" value="HPT domain"/>
    <property type="match status" value="1"/>
</dbReference>
<dbReference type="SUPFAM" id="SSF55874">
    <property type="entry name" value="ATPase domain of HSP90 chaperone/DNA topoisomerase II/histidine kinase"/>
    <property type="match status" value="1"/>
</dbReference>
<dbReference type="Pfam" id="PF01627">
    <property type="entry name" value="Hpt"/>
    <property type="match status" value="1"/>
</dbReference>
<sequence>MDTSEYMPMFLAECREHLQELNLTVVRLEESPDDRETLDEIFRAAHSLKGMSATMGFDGIARLTHQMEDVFELLRQRTTAIPVAVVDVVLECLDALGAAIDTIDADGVEQIAPDPLIERLQALVRAQDASDARDAAADAEAAEHHPVPVAVPELQDGERLVEVAITLSDDVMMPAVRAFMVFAALREHGTVVASSPAEEDLDNFAGRALTVTLVATTEDTVLAAAVRGVDDVGAVTVLDAAAAQAERDALDAAKVTALPTSAPATPAAATGGGGGGAGKAASTVRVDAERLDQLMHFMGELVVQRTLVESLAAQAGVPGLAQAVQELTRSSHALQSMVMQIRMIPVEAVFLRFPRLVRDVSSKLGKQVDLQIIGQDTELDRTVVDALGDPLVHLVRNSLDHGLESAEDRARAGKEPTGTLQIAARHGGGSIIISVRDDGRGVDPAKVAERALSRGLITNEQAASLDVEGAVELLFAPGFSTAETVGDLSGRGVGMDAVRTKIRALGGEVLVTSAPGEGTVAEIRLPLTLAIMSALLVESDGDPYGIALNRVQRTMRIAGQTIRSVAGAPMLMLDDEAIPVLAAADAFGHPTDDPARPRHTDTHIVLVHVNGRLVALSVSKLVGQRELVTRPLPPEVHSGAAVSGAAVLSNGSIVLLADCDALRERIPKPHVSSSTKKAA</sequence>
<keyword evidence="10" id="KW-0067">ATP-binding</keyword>
<dbReference type="PROSITE" id="PS50109">
    <property type="entry name" value="HIS_KIN"/>
    <property type="match status" value="1"/>
</dbReference>
<dbReference type="SUPFAM" id="SSF47384">
    <property type="entry name" value="Homodimeric domain of signal transducing histidine kinase"/>
    <property type="match status" value="1"/>
</dbReference>
<dbReference type="GO" id="GO:0000155">
    <property type="term" value="F:phosphorelay sensor kinase activity"/>
    <property type="evidence" value="ECO:0007669"/>
    <property type="project" value="InterPro"/>
</dbReference>
<evidence type="ECO:0000259" key="13">
    <source>
        <dbReference type="PROSITE" id="PS50109"/>
    </source>
</evidence>